<feature type="non-terminal residue" evidence="1">
    <location>
        <position position="116"/>
    </location>
</feature>
<feature type="non-terminal residue" evidence="1">
    <location>
        <position position="1"/>
    </location>
</feature>
<proteinExistence type="predicted"/>
<dbReference type="Proteomes" id="UP000789920">
    <property type="component" value="Unassembled WGS sequence"/>
</dbReference>
<evidence type="ECO:0000313" key="1">
    <source>
        <dbReference type="EMBL" id="CAG8775389.1"/>
    </source>
</evidence>
<organism evidence="1 2">
    <name type="scientific">Racocetra persica</name>
    <dbReference type="NCBI Taxonomy" id="160502"/>
    <lineage>
        <taxon>Eukaryota</taxon>
        <taxon>Fungi</taxon>
        <taxon>Fungi incertae sedis</taxon>
        <taxon>Mucoromycota</taxon>
        <taxon>Glomeromycotina</taxon>
        <taxon>Glomeromycetes</taxon>
        <taxon>Diversisporales</taxon>
        <taxon>Gigasporaceae</taxon>
        <taxon>Racocetra</taxon>
    </lineage>
</organism>
<keyword evidence="2" id="KW-1185">Reference proteome</keyword>
<sequence length="116" mass="13554">RSSNRQPDSSIISQFEKGTIWYKCKIGLDHFERWNVLAINLEGEAAGQYKAHLHNDCLKVQNNILRQYFGDNFQCNNSKNVSLELYNVENLFDHFSTIQEPQQDELELLFAQANFI</sequence>
<dbReference type="EMBL" id="CAJVQC010042467">
    <property type="protein sequence ID" value="CAG8775389.1"/>
    <property type="molecule type" value="Genomic_DNA"/>
</dbReference>
<reference evidence="1" key="1">
    <citation type="submission" date="2021-06" db="EMBL/GenBank/DDBJ databases">
        <authorList>
            <person name="Kallberg Y."/>
            <person name="Tangrot J."/>
            <person name="Rosling A."/>
        </authorList>
    </citation>
    <scope>NUCLEOTIDE SEQUENCE</scope>
    <source>
        <strain evidence="1">MA461A</strain>
    </source>
</reference>
<comment type="caution">
    <text evidence="1">The sequence shown here is derived from an EMBL/GenBank/DDBJ whole genome shotgun (WGS) entry which is preliminary data.</text>
</comment>
<evidence type="ECO:0000313" key="2">
    <source>
        <dbReference type="Proteomes" id="UP000789920"/>
    </source>
</evidence>
<protein>
    <submittedName>
        <fullName evidence="1">1986_t:CDS:1</fullName>
    </submittedName>
</protein>
<name>A0ACA9R3J0_9GLOM</name>
<gene>
    <name evidence="1" type="ORF">RPERSI_LOCUS16903</name>
</gene>
<accession>A0ACA9R3J0</accession>